<dbReference type="AlphaFoldDB" id="A0A3M3Q2Z2"/>
<evidence type="ECO:0000313" key="2">
    <source>
        <dbReference type="EMBL" id="RMN78492.1"/>
    </source>
</evidence>
<proteinExistence type="predicted"/>
<feature type="domain" description="Phage tail fibre protein N-terminal" evidence="1">
    <location>
        <begin position="3"/>
        <end position="158"/>
    </location>
</feature>
<organism evidence="3 5">
    <name type="scientific">Pseudomonas cannabina</name>
    <dbReference type="NCBI Taxonomy" id="86840"/>
    <lineage>
        <taxon>Bacteria</taxon>
        <taxon>Pseudomonadati</taxon>
        <taxon>Pseudomonadota</taxon>
        <taxon>Gammaproteobacteria</taxon>
        <taxon>Pseudomonadales</taxon>
        <taxon>Pseudomonadaceae</taxon>
        <taxon>Pseudomonas</taxon>
    </lineage>
</organism>
<comment type="caution">
    <text evidence="3">The sequence shown here is derived from an EMBL/GenBank/DDBJ whole genome shotgun (WGS) entry which is preliminary data.</text>
</comment>
<evidence type="ECO:0000259" key="1">
    <source>
        <dbReference type="Pfam" id="PF12571"/>
    </source>
</evidence>
<evidence type="ECO:0000313" key="5">
    <source>
        <dbReference type="Proteomes" id="UP000270524"/>
    </source>
</evidence>
<reference evidence="4 5" key="1">
    <citation type="submission" date="2018-08" db="EMBL/GenBank/DDBJ databases">
        <title>Recombination of ecologically and evolutionarily significant loci maintains genetic cohesion in the Pseudomonas syringae species complex.</title>
        <authorList>
            <person name="Dillon M."/>
            <person name="Thakur S."/>
            <person name="Almeida R.N.D."/>
            <person name="Weir B.S."/>
            <person name="Guttman D.S."/>
        </authorList>
    </citation>
    <scope>NUCLEOTIDE SEQUENCE [LARGE SCALE GENOMIC DNA]</scope>
    <source>
        <strain evidence="2 4">ICMP 15201</strain>
        <strain evidence="3 5">ICMP 15203</strain>
    </source>
</reference>
<dbReference type="InterPro" id="IPR022225">
    <property type="entry name" value="Phage_tail_fibre_N"/>
</dbReference>
<evidence type="ECO:0000313" key="4">
    <source>
        <dbReference type="Proteomes" id="UP000269335"/>
    </source>
</evidence>
<evidence type="ECO:0000313" key="3">
    <source>
        <dbReference type="EMBL" id="RMO05091.1"/>
    </source>
</evidence>
<dbReference type="Proteomes" id="UP000270524">
    <property type="component" value="Unassembled WGS sequence"/>
</dbReference>
<sequence>MAASITIAGEKLIAQKQAANLPLTVARFVLANVPGLNVSGPVNRAGVKPPAAQIVYTANITQQGFVNPNQVVYSLLMGTDIGDFDWNWIGMETSDDVLLSVAYVPIQQKRKNILPDQIGNNVTRNFLVVFDGAQQLTGIKIDASTWQFDYTARMKGIDERERISNRDMFGRACFFGSGLQLQRVGNAYQLSPGVAYVEGVRLQLDAVLPVTVPAVPTKAWLDVVLQRDLSDVVASFKVVFGQEAKVDYTDSASARHYLVPLADITGTSSLVDLRPIEAINSELVKHFAARVGDYPDLRARATTKEDVDLGNLPNAISDDPNSTSSAVLATTRMVNAVRAVINQAIASIVDGSTVVGRAARLATARAIRFNGAASGIGTYDGAGDTDITLTLADSGVAPGTYTKVAVNVKGLVTSGGNPTTLAGYGITDAYSKDDANSSFVKQGGAPGMLGNRINIGWTGDRVKVSVDGSDGGRIWTDTSFNPNDKANKASTLNGYGIADAYTVTQVNELLGRRPLADAISYVGFASDNPQFPYMRRASDGGVHYLQTQIGYTTLQQGGGAGQKANKLFIGWSDVGLKLTVDATDIGRIWTEQSFNPNDKANKSTSLAGYGIADCYTVTQVNSLLGDKANKSNSVAGYGIADCYTVTQINTLLNQRVAVDSIQTAGFAGDNPDLPYFRRTSTGGIYYLQNRLGFTPVQQGGGAKQAANQLRLGWATNGAGVRAQVDATDLGLLWGEQNFYRPDNNNFLAVSLTATEVTLPPGGTWCYSLMHYYRGGSGVIGQSGQAAGGTVIQFTGGATIYGFAWRYAA</sequence>
<dbReference type="Proteomes" id="UP000269335">
    <property type="component" value="Unassembled WGS sequence"/>
</dbReference>
<name>A0A3M3Q2Z2_PSECA</name>
<protein>
    <submittedName>
        <fullName evidence="2 3">Tail fiber protein H</fullName>
    </submittedName>
</protein>
<dbReference type="EMBL" id="RBPH01000205">
    <property type="protein sequence ID" value="RMN78492.1"/>
    <property type="molecule type" value="Genomic_DNA"/>
</dbReference>
<dbReference type="RefSeq" id="WP_057414455.1">
    <property type="nucleotide sequence ID" value="NZ_RBPH01000205.1"/>
</dbReference>
<gene>
    <name evidence="3" type="ORF">ALQ51_00301</name>
    <name evidence="2" type="ORF">ALQ53_01445</name>
</gene>
<accession>A0A3M3Q2Z2</accession>
<dbReference type="Pfam" id="PF12571">
    <property type="entry name" value="Phage_tail_fib"/>
    <property type="match status" value="1"/>
</dbReference>
<dbReference type="EMBL" id="RBPJ01000013">
    <property type="protein sequence ID" value="RMO05091.1"/>
    <property type="molecule type" value="Genomic_DNA"/>
</dbReference>